<proteinExistence type="predicted"/>
<keyword evidence="2" id="KW-0255">Endonuclease</keyword>
<evidence type="ECO:0000259" key="1">
    <source>
        <dbReference type="SMART" id="SM00507"/>
    </source>
</evidence>
<protein>
    <submittedName>
        <fullName evidence="2">HNH endonuclease</fullName>
    </submittedName>
</protein>
<name>A0A2N3XZ28_SACSN</name>
<dbReference type="GO" id="GO:0004519">
    <property type="term" value="F:endonuclease activity"/>
    <property type="evidence" value="ECO:0007669"/>
    <property type="project" value="UniProtKB-KW"/>
</dbReference>
<dbReference type="SMART" id="SM00507">
    <property type="entry name" value="HNHc"/>
    <property type="match status" value="1"/>
</dbReference>
<dbReference type="GO" id="GO:0003676">
    <property type="term" value="F:nucleic acid binding"/>
    <property type="evidence" value="ECO:0007669"/>
    <property type="project" value="InterPro"/>
</dbReference>
<keyword evidence="2" id="KW-0378">Hydrolase</keyword>
<dbReference type="InterPro" id="IPR002711">
    <property type="entry name" value="HNH"/>
</dbReference>
<evidence type="ECO:0000313" key="3">
    <source>
        <dbReference type="Proteomes" id="UP000233786"/>
    </source>
</evidence>
<dbReference type="STRING" id="994479.GCA_000194155_03510"/>
<sequence>MPNDRPSIPAELRRAVLVEAGHRCAIPTCRQYPVDIDHIVDWAKVQRHDFDNLIALCPTCHARKTRGEIDIKSMKQYKINLGVLTSRYTDLELRLLRWLVDYMPGRGRPMLPDGMIWVVGDLLSDGLIELRDDGWLLPSGHPDGPGPNNFMKQVATDRNARYVSLTDKGRELVERWFGAKPLDWVWRFKPLD</sequence>
<dbReference type="AlphaFoldDB" id="A0A2N3XZ28"/>
<comment type="caution">
    <text evidence="2">The sequence shown here is derived from an EMBL/GenBank/DDBJ whole genome shotgun (WGS) entry which is preliminary data.</text>
</comment>
<organism evidence="2 3">
    <name type="scientific">Saccharopolyspora spinosa</name>
    <dbReference type="NCBI Taxonomy" id="60894"/>
    <lineage>
        <taxon>Bacteria</taxon>
        <taxon>Bacillati</taxon>
        <taxon>Actinomycetota</taxon>
        <taxon>Actinomycetes</taxon>
        <taxon>Pseudonocardiales</taxon>
        <taxon>Pseudonocardiaceae</taxon>
        <taxon>Saccharopolyspora</taxon>
    </lineage>
</organism>
<gene>
    <name evidence="2" type="ORF">A8926_3707</name>
</gene>
<dbReference type="Pfam" id="PF01844">
    <property type="entry name" value="HNH"/>
    <property type="match status" value="1"/>
</dbReference>
<evidence type="ECO:0000313" key="2">
    <source>
        <dbReference type="EMBL" id="PKW15925.1"/>
    </source>
</evidence>
<feature type="domain" description="HNH nuclease" evidence="1">
    <location>
        <begin position="12"/>
        <end position="62"/>
    </location>
</feature>
<dbReference type="Gene3D" id="1.10.30.50">
    <property type="match status" value="1"/>
</dbReference>
<dbReference type="GO" id="GO:0008270">
    <property type="term" value="F:zinc ion binding"/>
    <property type="evidence" value="ECO:0007669"/>
    <property type="project" value="InterPro"/>
</dbReference>
<dbReference type="InterPro" id="IPR003615">
    <property type="entry name" value="HNH_nuc"/>
</dbReference>
<dbReference type="EMBL" id="PJNB01000001">
    <property type="protein sequence ID" value="PKW15925.1"/>
    <property type="molecule type" value="Genomic_DNA"/>
</dbReference>
<dbReference type="Proteomes" id="UP000233786">
    <property type="component" value="Unassembled WGS sequence"/>
</dbReference>
<keyword evidence="3" id="KW-1185">Reference proteome</keyword>
<accession>A0A2N3XZ28</accession>
<dbReference type="CDD" id="cd00085">
    <property type="entry name" value="HNHc"/>
    <property type="match status" value="1"/>
</dbReference>
<reference evidence="2" key="1">
    <citation type="submission" date="2017-12" db="EMBL/GenBank/DDBJ databases">
        <title>Sequencing the genomes of 1000 Actinobacteria strains.</title>
        <authorList>
            <person name="Klenk H.-P."/>
        </authorList>
    </citation>
    <scope>NUCLEOTIDE SEQUENCE [LARGE SCALE GENOMIC DNA]</scope>
    <source>
        <strain evidence="2">DSM 44228</strain>
    </source>
</reference>
<keyword evidence="2" id="KW-0540">Nuclease</keyword>